<dbReference type="EMBL" id="LLXI01008272">
    <property type="protein sequence ID" value="PKY62874.1"/>
    <property type="molecule type" value="Genomic_DNA"/>
</dbReference>
<reference evidence="1 2" key="1">
    <citation type="submission" date="2015-10" db="EMBL/GenBank/DDBJ databases">
        <title>Genome analyses suggest a sexual origin of heterokaryosis in a supposedly ancient asexual fungus.</title>
        <authorList>
            <person name="Ropars J."/>
            <person name="Sedzielewska K."/>
            <person name="Noel J."/>
            <person name="Charron P."/>
            <person name="Farinelli L."/>
            <person name="Marton T."/>
            <person name="Kruger M."/>
            <person name="Pelin A."/>
            <person name="Brachmann A."/>
            <person name="Corradi N."/>
        </authorList>
    </citation>
    <scope>NUCLEOTIDE SEQUENCE [LARGE SCALE GENOMIC DNA]</scope>
    <source>
        <strain evidence="1 2">A4</strain>
    </source>
</reference>
<keyword evidence="2" id="KW-1185">Reference proteome</keyword>
<evidence type="ECO:0000313" key="1">
    <source>
        <dbReference type="EMBL" id="PKY62874.1"/>
    </source>
</evidence>
<proteinExistence type="predicted"/>
<evidence type="ECO:0000313" key="2">
    <source>
        <dbReference type="Proteomes" id="UP000234323"/>
    </source>
</evidence>
<sequence length="56" mass="6711">MILNLPYQDFVKISRHGALIAIDEPNFHKLIPCVQEYLIEHRYEFLQQNIIEILET</sequence>
<dbReference type="Proteomes" id="UP000234323">
    <property type="component" value="Unassembled WGS sequence"/>
</dbReference>
<name>A0A2I1HVF5_9GLOM</name>
<gene>
    <name evidence="1" type="ORF">RhiirA4_490206</name>
</gene>
<dbReference type="AlphaFoldDB" id="A0A2I1HVF5"/>
<feature type="non-terminal residue" evidence="1">
    <location>
        <position position="56"/>
    </location>
</feature>
<organism evidence="1 2">
    <name type="scientific">Rhizophagus irregularis</name>
    <dbReference type="NCBI Taxonomy" id="588596"/>
    <lineage>
        <taxon>Eukaryota</taxon>
        <taxon>Fungi</taxon>
        <taxon>Fungi incertae sedis</taxon>
        <taxon>Mucoromycota</taxon>
        <taxon>Glomeromycotina</taxon>
        <taxon>Glomeromycetes</taxon>
        <taxon>Glomerales</taxon>
        <taxon>Glomeraceae</taxon>
        <taxon>Rhizophagus</taxon>
    </lineage>
</organism>
<protein>
    <submittedName>
        <fullName evidence="1">Uncharacterized protein</fullName>
    </submittedName>
</protein>
<accession>A0A2I1HVF5</accession>
<comment type="caution">
    <text evidence="1">The sequence shown here is derived from an EMBL/GenBank/DDBJ whole genome shotgun (WGS) entry which is preliminary data.</text>
</comment>